<dbReference type="CDD" id="cd11579">
    <property type="entry name" value="Glyco_tran_WbsX"/>
    <property type="match status" value="1"/>
</dbReference>
<evidence type="ECO:0000313" key="2">
    <source>
        <dbReference type="Proteomes" id="UP001595755"/>
    </source>
</evidence>
<dbReference type="Gene3D" id="3.90.550.10">
    <property type="entry name" value="Spore Coat Polysaccharide Biosynthesis Protein SpsA, Chain A"/>
    <property type="match status" value="1"/>
</dbReference>
<dbReference type="EMBL" id="JBHSED010000013">
    <property type="protein sequence ID" value="MFC4303423.1"/>
    <property type="molecule type" value="Genomic_DNA"/>
</dbReference>
<dbReference type="InterPro" id="IPR032719">
    <property type="entry name" value="WbsX"/>
</dbReference>
<dbReference type="Gene3D" id="3.20.20.80">
    <property type="entry name" value="Glycosidases"/>
    <property type="match status" value="1"/>
</dbReference>
<accession>A0ABV8S981</accession>
<protein>
    <submittedName>
        <fullName evidence="1">Glycoside hydrolase family 99-like domain-containing protein</fullName>
    </submittedName>
</protein>
<dbReference type="InterPro" id="IPR029044">
    <property type="entry name" value="Nucleotide-diphossugar_trans"/>
</dbReference>
<dbReference type="SUPFAM" id="SSF53448">
    <property type="entry name" value="Nucleotide-diphospho-sugar transferases"/>
    <property type="match status" value="1"/>
</dbReference>
<dbReference type="InterPro" id="IPR029063">
    <property type="entry name" value="SAM-dependent_MTases_sf"/>
</dbReference>
<evidence type="ECO:0000313" key="1">
    <source>
        <dbReference type="EMBL" id="MFC4303423.1"/>
    </source>
</evidence>
<name>A0ABV8S981_9BACL</name>
<organism evidence="1 2">
    <name type="scientific">Cohnella boryungensis</name>
    <dbReference type="NCBI Taxonomy" id="768479"/>
    <lineage>
        <taxon>Bacteria</taxon>
        <taxon>Bacillati</taxon>
        <taxon>Bacillota</taxon>
        <taxon>Bacilli</taxon>
        <taxon>Bacillales</taxon>
        <taxon>Paenibacillaceae</taxon>
        <taxon>Cohnella</taxon>
    </lineage>
</organism>
<dbReference type="Pfam" id="PF14307">
    <property type="entry name" value="Glyco_tran_WbsX"/>
    <property type="match status" value="1"/>
</dbReference>
<dbReference type="PANTHER" id="PTHR41244:SF1">
    <property type="entry name" value="GLYCOSYLTRANSFERASE"/>
    <property type="match status" value="1"/>
</dbReference>
<dbReference type="SUPFAM" id="SSF53335">
    <property type="entry name" value="S-adenosyl-L-methionine-dependent methyltransferases"/>
    <property type="match status" value="1"/>
</dbReference>
<keyword evidence="2" id="KW-1185">Reference proteome</keyword>
<dbReference type="Proteomes" id="UP001595755">
    <property type="component" value="Unassembled WGS sequence"/>
</dbReference>
<dbReference type="RefSeq" id="WP_204602856.1">
    <property type="nucleotide sequence ID" value="NZ_JBHSED010000013.1"/>
</dbReference>
<reference evidence="2" key="1">
    <citation type="journal article" date="2019" name="Int. J. Syst. Evol. Microbiol.">
        <title>The Global Catalogue of Microorganisms (GCM) 10K type strain sequencing project: providing services to taxonomists for standard genome sequencing and annotation.</title>
        <authorList>
            <consortium name="The Broad Institute Genomics Platform"/>
            <consortium name="The Broad Institute Genome Sequencing Center for Infectious Disease"/>
            <person name="Wu L."/>
            <person name="Ma J."/>
        </authorList>
    </citation>
    <scope>NUCLEOTIDE SEQUENCE [LARGE SCALE GENOMIC DNA]</scope>
    <source>
        <strain evidence="2">CGMCC 4.1641</strain>
    </source>
</reference>
<gene>
    <name evidence="1" type="ORF">ACFO1S_08160</name>
</gene>
<comment type="caution">
    <text evidence="1">The sequence shown here is derived from an EMBL/GenBank/DDBJ whole genome shotgun (WGS) entry which is preliminary data.</text>
</comment>
<proteinExistence type="predicted"/>
<sequence>MDVHKLNQPVYIVPFSARGVLFYHLLRKCNIPVAGFLDNNPDLQGACYDGCEILSPQQIQSIIGNATIVVCTSRYVEVISRQFHELGASTVCMMSDFSADVSTAGLTEQINTTAFSAISPSGVPTMREMILDCQKIDCWQDMLMYFINFDGSPYSFVEQPIRTVNTTQNIKVILCVNGTSDFNDAYFDACMKSIKGQGNAGFDPVFFFCKENLSVVEQWLKEKDLRIGKQVVVTEGPIVDAFDLLDYAKPYVSGYDYIAVMNAHDVLSQNAVNAIYEAAAKHSEYSLITAYEDRIYKDSYIAPFYKDDYIKDDNTTLKGLVRNFFAINIRALDRLHSLQKSDVFIIKEVLYHYRVDEAVKHENGIKPIAFYLPQFHPIPENNKWWGEGFTEWVNVKRAFPMFSGHYQPHEPGVLGYYDLVDGDDVQRKQIELAKQYGIYGFCYYYYWFNGKRLLEKPLDRILGDKTLDFPFCICWANETWSRRWDGSESEVLMQQVHNSETDEKFILDIIPILKDPRYITINGAPILLIYRVDLFEDIENTIKCWRKVCAEHGLPHIHVSMVQAFNAHNPLVRGCDSATEFPPHKGKSHATTDGIEGLDPEFSGHIYDYREFAARAMNIRKTDFLNFRGVMPSWDNTARRLTRSEIFRNAEPEEYKKLLLSMVDFTSRISKDQRLIFINAWNEWAEGAHLEPDKKHGDAYLKATLDAIHMNC</sequence>
<dbReference type="PANTHER" id="PTHR41244">
    <property type="entry name" value="RHAMNAN SYNTHESIS F"/>
    <property type="match status" value="1"/>
</dbReference>